<dbReference type="Pfam" id="PF00535">
    <property type="entry name" value="Glycos_transf_2"/>
    <property type="match status" value="1"/>
</dbReference>
<evidence type="ECO:0000313" key="3">
    <source>
        <dbReference type="Proteomes" id="UP001307705"/>
    </source>
</evidence>
<name>A0ABQ6Q6C9_9BACT</name>
<evidence type="ECO:0000259" key="1">
    <source>
        <dbReference type="Pfam" id="PF00535"/>
    </source>
</evidence>
<dbReference type="Proteomes" id="UP001307705">
    <property type="component" value="Unassembled WGS sequence"/>
</dbReference>
<gene>
    <name evidence="2" type="ORF">Ataiwa_39920</name>
</gene>
<comment type="caution">
    <text evidence="2">The sequence shown here is derived from an EMBL/GenBank/DDBJ whole genome shotgun (WGS) entry which is preliminary data.</text>
</comment>
<dbReference type="EMBL" id="BTPE01000025">
    <property type="protein sequence ID" value="GMQ35719.1"/>
    <property type="molecule type" value="Genomic_DNA"/>
</dbReference>
<dbReference type="Gene3D" id="3.90.550.10">
    <property type="entry name" value="Spore Coat Polysaccharide Biosynthesis Protein SpsA, Chain A"/>
    <property type="match status" value="1"/>
</dbReference>
<dbReference type="PANTHER" id="PTHR22916">
    <property type="entry name" value="GLYCOSYLTRANSFERASE"/>
    <property type="match status" value="1"/>
</dbReference>
<dbReference type="InterPro" id="IPR029044">
    <property type="entry name" value="Nucleotide-diphossugar_trans"/>
</dbReference>
<feature type="domain" description="Glycosyltransferase 2-like" evidence="1">
    <location>
        <begin position="3"/>
        <end position="167"/>
    </location>
</feature>
<reference evidence="2 3" key="1">
    <citation type="submission" date="2023-08" db="EMBL/GenBank/DDBJ databases">
        <title>Draft genome sequence of Algoriphagus taiwanensis.</title>
        <authorList>
            <person name="Takatani N."/>
            <person name="Hosokawa M."/>
            <person name="Sawabe T."/>
        </authorList>
    </citation>
    <scope>NUCLEOTIDE SEQUENCE [LARGE SCALE GENOMIC DNA]</scope>
    <source>
        <strain evidence="2 3">JCM 19755</strain>
    </source>
</reference>
<dbReference type="SUPFAM" id="SSF53448">
    <property type="entry name" value="Nucleotide-diphospho-sugar transferases"/>
    <property type="match status" value="1"/>
</dbReference>
<proteinExistence type="predicted"/>
<sequence>MVSIILCTYNGEKKLPRTLNAIINQKTRYPWELIVIDNNSNDNSFSFSNSQLRKSNIDYRIEQFPKPGKMFAFWYGISLAKYDFILDCDDDNEFFQDYLELGISILLSNEKIGALGGQGILPKQEVPQWFKIYSKSFALGPQGRNLEPLPRFAHLYGAGCFYRKSIFLELEKKGFESLLSCRKGEELSSGGDVEFCHAIQLEGYDLIYSESLKFYHYIDKGRIDFDYYLRLKAGISSSFPILNSYRIDNFKTQKEFKKDLWLIFFILIKGLVKTALLPRNTYQRKVDYIVVRAKFWSFLKNYQFALDGYTRNKKIFES</sequence>
<organism evidence="2 3">
    <name type="scientific">Algoriphagus taiwanensis</name>
    <dbReference type="NCBI Taxonomy" id="1445656"/>
    <lineage>
        <taxon>Bacteria</taxon>
        <taxon>Pseudomonadati</taxon>
        <taxon>Bacteroidota</taxon>
        <taxon>Cytophagia</taxon>
        <taxon>Cytophagales</taxon>
        <taxon>Cyclobacteriaceae</taxon>
        <taxon>Algoriphagus</taxon>
    </lineage>
</organism>
<dbReference type="CDD" id="cd00761">
    <property type="entry name" value="Glyco_tranf_GTA_type"/>
    <property type="match status" value="1"/>
</dbReference>
<keyword evidence="3" id="KW-1185">Reference proteome</keyword>
<dbReference type="PANTHER" id="PTHR22916:SF3">
    <property type="entry name" value="UDP-GLCNAC:BETAGAL BETA-1,3-N-ACETYLGLUCOSAMINYLTRANSFERASE-LIKE PROTEIN 1"/>
    <property type="match status" value="1"/>
</dbReference>
<dbReference type="InterPro" id="IPR001173">
    <property type="entry name" value="Glyco_trans_2-like"/>
</dbReference>
<protein>
    <recommendedName>
        <fullName evidence="1">Glycosyltransferase 2-like domain-containing protein</fullName>
    </recommendedName>
</protein>
<accession>A0ABQ6Q6C9</accession>
<evidence type="ECO:0000313" key="2">
    <source>
        <dbReference type="EMBL" id="GMQ35719.1"/>
    </source>
</evidence>
<dbReference type="RefSeq" id="WP_338230666.1">
    <property type="nucleotide sequence ID" value="NZ_BTPE01000025.1"/>
</dbReference>